<dbReference type="SUPFAM" id="SSF54928">
    <property type="entry name" value="RNA-binding domain, RBD"/>
    <property type="match status" value="1"/>
</dbReference>
<dbReference type="GO" id="GO:0003729">
    <property type="term" value="F:mRNA binding"/>
    <property type="evidence" value="ECO:0007669"/>
    <property type="project" value="TreeGrafter"/>
</dbReference>
<dbReference type="InterPro" id="IPR025742">
    <property type="entry name" value="CSTF2_hinge"/>
</dbReference>
<dbReference type="SMART" id="SM00360">
    <property type="entry name" value="RRM"/>
    <property type="match status" value="1"/>
</dbReference>
<feature type="domain" description="RRM" evidence="2">
    <location>
        <begin position="6"/>
        <end position="83"/>
    </location>
</feature>
<dbReference type="Gene3D" id="3.30.70.330">
    <property type="match status" value="1"/>
</dbReference>
<protein>
    <submittedName>
        <fullName evidence="3">Cleavage stimulation factor subunit 2</fullName>
    </submittedName>
</protein>
<evidence type="ECO:0000313" key="3">
    <source>
        <dbReference type="EMBL" id="OAG30152.1"/>
    </source>
</evidence>
<dbReference type="VEuPathDB" id="MicrosporidiaDB:NEDG_01735"/>
<dbReference type="InterPro" id="IPR000504">
    <property type="entry name" value="RRM_dom"/>
</dbReference>
<proteinExistence type="predicted"/>
<dbReference type="InterPro" id="IPR012677">
    <property type="entry name" value="Nucleotide-bd_a/b_plait_sf"/>
</dbReference>
<comment type="caution">
    <text evidence="3">The sequence shown here is derived from an EMBL/GenBank/DDBJ whole genome shotgun (WGS) entry which is preliminary data.</text>
</comment>
<dbReference type="PANTHER" id="PTHR45735:SF2">
    <property type="entry name" value="CLEAVAGE STIMULATION FACTOR SUBUNIT 2"/>
    <property type="match status" value="1"/>
</dbReference>
<dbReference type="PROSITE" id="PS50102">
    <property type="entry name" value="RRM"/>
    <property type="match status" value="1"/>
</dbReference>
<dbReference type="GO" id="GO:0005847">
    <property type="term" value="C:mRNA cleavage and polyadenylation specificity factor complex"/>
    <property type="evidence" value="ECO:0007669"/>
    <property type="project" value="TreeGrafter"/>
</dbReference>
<reference evidence="3 4" key="1">
    <citation type="submission" date="2016-02" db="EMBL/GenBank/DDBJ databases">
        <title>Discovery of a natural microsporidian pathogen with a broad tissue tropism in Caenorhabditis elegans.</title>
        <authorList>
            <person name="Luallen R.J."/>
            <person name="Reinke A.W."/>
            <person name="Tong L."/>
            <person name="Botts M.R."/>
            <person name="Felix M.-A."/>
            <person name="Troemel E.R."/>
        </authorList>
    </citation>
    <scope>NUCLEOTIDE SEQUENCE [LARGE SCALE GENOMIC DNA]</scope>
    <source>
        <strain evidence="3 4">JUm2807</strain>
    </source>
</reference>
<dbReference type="OrthoDB" id="272703at2759"/>
<dbReference type="GeneID" id="93648085"/>
<keyword evidence="4" id="KW-1185">Reference proteome</keyword>
<dbReference type="Pfam" id="PF14327">
    <property type="entry name" value="CSTF2_hinge"/>
    <property type="match status" value="1"/>
</dbReference>
<name>A0A177EGA3_9MICR</name>
<dbReference type="Proteomes" id="UP000185944">
    <property type="component" value="Unassembled WGS sequence"/>
</dbReference>
<dbReference type="RefSeq" id="XP_067544627.1">
    <property type="nucleotide sequence ID" value="XM_067689153.1"/>
</dbReference>
<dbReference type="PANTHER" id="PTHR45735">
    <property type="entry name" value="CLEAVAGE STIMULATION FACTOR SUBUNIT 2"/>
    <property type="match status" value="1"/>
</dbReference>
<dbReference type="Pfam" id="PF00076">
    <property type="entry name" value="RRM_1"/>
    <property type="match status" value="1"/>
</dbReference>
<keyword evidence="1" id="KW-0694">RNA-binding</keyword>
<gene>
    <name evidence="3" type="ORF">NEDG_01735</name>
</gene>
<dbReference type="InterPro" id="IPR035979">
    <property type="entry name" value="RBD_domain_sf"/>
</dbReference>
<organism evidence="3 4">
    <name type="scientific">Nematocida displodere</name>
    <dbReference type="NCBI Taxonomy" id="1805483"/>
    <lineage>
        <taxon>Eukaryota</taxon>
        <taxon>Fungi</taxon>
        <taxon>Fungi incertae sedis</taxon>
        <taxon>Microsporidia</taxon>
        <taxon>Nematocida</taxon>
    </lineage>
</organism>
<sequence length="212" mass="23938">MAGRGCTVFVGNVEFDIPEEKIVEELSAVGRVVSFRMVTDRATGKSKGYGFCTYESPIIADMAVNKLKIMLNNRAVKINYADNNAAAAAEPENEKVDTEVLAETLDRMSPEDTKEILKHMKMLAVNRPEELKKMLKESPALLSSLLHMLFTLGLAPKEVLEELLTKSFSLERHGAQMLTRVLQYHDYEIDALPRDLREKAALIRERLLRRDS</sequence>
<dbReference type="STRING" id="1805483.A0A177EGA3"/>
<evidence type="ECO:0000259" key="2">
    <source>
        <dbReference type="PROSITE" id="PS50102"/>
    </source>
</evidence>
<accession>A0A177EGA3</accession>
<dbReference type="EMBL" id="LTDL01000037">
    <property type="protein sequence ID" value="OAG30152.1"/>
    <property type="molecule type" value="Genomic_DNA"/>
</dbReference>
<evidence type="ECO:0000313" key="4">
    <source>
        <dbReference type="Proteomes" id="UP000185944"/>
    </source>
</evidence>
<dbReference type="Gene3D" id="1.25.40.630">
    <property type="match status" value="1"/>
</dbReference>
<evidence type="ECO:0000256" key="1">
    <source>
        <dbReference type="PROSITE-ProRule" id="PRU00176"/>
    </source>
</evidence>
<dbReference type="AlphaFoldDB" id="A0A177EGA3"/>